<dbReference type="Gene3D" id="2.30.40.10">
    <property type="entry name" value="Urease, subunit C, domain 1"/>
    <property type="match status" value="1"/>
</dbReference>
<protein>
    <submittedName>
        <fullName evidence="3">Imidazolonepropionase</fullName>
    </submittedName>
</protein>
<dbReference type="InterPro" id="IPR051781">
    <property type="entry name" value="Metallo-dep_Hydrolase"/>
</dbReference>
<sequence length="471" mass="51532">MNPITGLYLLAHLLLSLVSNHPPAVDKTDRHYLKTAAESIALVHAKIFDGTGSPSRLNQTVLIKNGRILAVGASAELTVPAGYETWDASGMTLVPGLIGTHNHLRLPQGAMLYTGPKLYLACGVTTIQTCGTGHPAEELALARAIGEGRYPGPDIIPSSPYFTGPEGRDNFVRFTNEKQVRDSIRYWARQGVAWFKVYRNTRPEDLRIIVDEAHRQGAKVTGHLCATTYAEAAQIGIDAIEHGFIHAFDFAAGRVPGTCSGSTDFRSNLDANDPAVQELIQLLIDREVAISSTPAIMEAQARGYADQPSLEVMDPFHVRAYQRRREEREARGSEGYFKEAWLLRSLQFDRAFFRAGGLLTAGPDPGLHVLPGYGDQLNYELFIEAGFEPEAAVQVLTANGARLLGRTDIGKVQSGMRANLLLLDGDLEQDPRVIRKPFLVFKDGKGYDPQKLLDAVKGKVGGAMDDAWRVD</sequence>
<feature type="domain" description="Amidohydrolase-related" evidence="2">
    <location>
        <begin position="384"/>
        <end position="436"/>
    </location>
</feature>
<dbReference type="InterPro" id="IPR006680">
    <property type="entry name" value="Amidohydro-rel"/>
</dbReference>
<dbReference type="GO" id="GO:0016810">
    <property type="term" value="F:hydrolase activity, acting on carbon-nitrogen (but not peptide) bonds"/>
    <property type="evidence" value="ECO:0007669"/>
    <property type="project" value="InterPro"/>
</dbReference>
<dbReference type="OrthoDB" id="9797498at2"/>
<dbReference type="STRING" id="1416801.SAMN05192553_102219"/>
<dbReference type="PANTHER" id="PTHR43135">
    <property type="entry name" value="ALPHA-D-RIBOSE 1-METHYLPHOSPHONATE 5-TRIPHOSPHATE DIPHOSPHATASE"/>
    <property type="match status" value="1"/>
</dbReference>
<keyword evidence="1" id="KW-0732">Signal</keyword>
<dbReference type="InterPro" id="IPR032466">
    <property type="entry name" value="Metal_Hydrolase"/>
</dbReference>
<dbReference type="Pfam" id="PF01979">
    <property type="entry name" value="Amidohydro_1"/>
    <property type="match status" value="1"/>
</dbReference>
<proteinExistence type="predicted"/>
<dbReference type="Gene3D" id="3.40.50.10910">
    <property type="entry name" value="Amidohydrolase"/>
    <property type="match status" value="1"/>
</dbReference>
<name>A0A1H6VPW4_9BACT</name>
<feature type="chain" id="PRO_5011628257" evidence="1">
    <location>
        <begin position="25"/>
        <end position="471"/>
    </location>
</feature>
<evidence type="ECO:0000259" key="2">
    <source>
        <dbReference type="Pfam" id="PF01979"/>
    </source>
</evidence>
<dbReference type="RefSeq" id="WP_092170815.1">
    <property type="nucleotide sequence ID" value="NZ_FNZH01000002.1"/>
</dbReference>
<feature type="signal peptide" evidence="1">
    <location>
        <begin position="1"/>
        <end position="24"/>
    </location>
</feature>
<dbReference type="AlphaFoldDB" id="A0A1H6VPW4"/>
<keyword evidence="4" id="KW-1185">Reference proteome</keyword>
<dbReference type="SUPFAM" id="SSF51338">
    <property type="entry name" value="Composite domain of metallo-dependent hydrolases"/>
    <property type="match status" value="1"/>
</dbReference>
<reference evidence="4" key="1">
    <citation type="submission" date="2016-10" db="EMBL/GenBank/DDBJ databases">
        <authorList>
            <person name="Varghese N."/>
            <person name="Submissions S."/>
        </authorList>
    </citation>
    <scope>NUCLEOTIDE SEQUENCE [LARGE SCALE GENOMIC DNA]</scope>
    <source>
        <strain evidence="4">IBRC-M 10761</strain>
    </source>
</reference>
<gene>
    <name evidence="3" type="ORF">SAMN05192553_102219</name>
</gene>
<evidence type="ECO:0000256" key="1">
    <source>
        <dbReference type="SAM" id="SignalP"/>
    </source>
</evidence>
<dbReference type="EMBL" id="FNZH01000002">
    <property type="protein sequence ID" value="SEJ06663.1"/>
    <property type="molecule type" value="Genomic_DNA"/>
</dbReference>
<dbReference type="InterPro" id="IPR011059">
    <property type="entry name" value="Metal-dep_hydrolase_composite"/>
</dbReference>
<evidence type="ECO:0000313" key="3">
    <source>
        <dbReference type="EMBL" id="SEJ06663.1"/>
    </source>
</evidence>
<dbReference type="Gene3D" id="3.30.110.90">
    <property type="entry name" value="Amidohydrolase"/>
    <property type="match status" value="1"/>
</dbReference>
<dbReference type="PANTHER" id="PTHR43135:SF3">
    <property type="entry name" value="ALPHA-D-RIBOSE 1-METHYLPHOSPHONATE 5-TRIPHOSPHATE DIPHOSPHATASE"/>
    <property type="match status" value="1"/>
</dbReference>
<organism evidence="3 4">
    <name type="scientific">Cyclobacterium xiamenense</name>
    <dbReference type="NCBI Taxonomy" id="1297121"/>
    <lineage>
        <taxon>Bacteria</taxon>
        <taxon>Pseudomonadati</taxon>
        <taxon>Bacteroidota</taxon>
        <taxon>Cytophagia</taxon>
        <taxon>Cytophagales</taxon>
        <taxon>Cyclobacteriaceae</taxon>
        <taxon>Cyclobacterium</taxon>
    </lineage>
</organism>
<dbReference type="Gene3D" id="1.20.58.520">
    <property type="entry name" value="Amidohydrolase"/>
    <property type="match status" value="1"/>
</dbReference>
<dbReference type="Proteomes" id="UP000199403">
    <property type="component" value="Unassembled WGS sequence"/>
</dbReference>
<accession>A0A1H6VPW4</accession>
<evidence type="ECO:0000313" key="4">
    <source>
        <dbReference type="Proteomes" id="UP000199403"/>
    </source>
</evidence>
<dbReference type="SUPFAM" id="SSF51556">
    <property type="entry name" value="Metallo-dependent hydrolases"/>
    <property type="match status" value="1"/>
</dbReference>